<evidence type="ECO:0000256" key="4">
    <source>
        <dbReference type="ARBA" id="ARBA00022917"/>
    </source>
</evidence>
<protein>
    <submittedName>
        <fullName evidence="6">Elongation factor 2</fullName>
    </submittedName>
</protein>
<evidence type="ECO:0000256" key="1">
    <source>
        <dbReference type="ARBA" id="ARBA00022490"/>
    </source>
</evidence>
<dbReference type="AlphaFoldDB" id="A0A8X6VNT6"/>
<dbReference type="EMBL" id="BMAU01021323">
    <property type="protein sequence ID" value="GFY13715.1"/>
    <property type="molecule type" value="Genomic_DNA"/>
</dbReference>
<evidence type="ECO:0000256" key="5">
    <source>
        <dbReference type="ARBA" id="ARBA00023134"/>
    </source>
</evidence>
<dbReference type="GO" id="GO:0003746">
    <property type="term" value="F:translation elongation factor activity"/>
    <property type="evidence" value="ECO:0007669"/>
    <property type="project" value="UniProtKB-KW"/>
</dbReference>
<keyword evidence="2" id="KW-0547">Nucleotide-binding</keyword>
<gene>
    <name evidence="6" type="primary">eef-2</name>
    <name evidence="6" type="ORF">TNCV_4960851</name>
</gene>
<dbReference type="GO" id="GO:0043022">
    <property type="term" value="F:ribosome binding"/>
    <property type="evidence" value="ECO:0007669"/>
    <property type="project" value="TreeGrafter"/>
</dbReference>
<dbReference type="Proteomes" id="UP000887159">
    <property type="component" value="Unassembled WGS sequence"/>
</dbReference>
<proteinExistence type="predicted"/>
<dbReference type="GO" id="GO:0003924">
    <property type="term" value="F:GTPase activity"/>
    <property type="evidence" value="ECO:0007669"/>
    <property type="project" value="TreeGrafter"/>
</dbReference>
<organism evidence="6 7">
    <name type="scientific">Trichonephila clavipes</name>
    <name type="common">Golden silk orbweaver</name>
    <name type="synonym">Nephila clavipes</name>
    <dbReference type="NCBI Taxonomy" id="2585209"/>
    <lineage>
        <taxon>Eukaryota</taxon>
        <taxon>Metazoa</taxon>
        <taxon>Ecdysozoa</taxon>
        <taxon>Arthropoda</taxon>
        <taxon>Chelicerata</taxon>
        <taxon>Arachnida</taxon>
        <taxon>Araneae</taxon>
        <taxon>Araneomorphae</taxon>
        <taxon>Entelegynae</taxon>
        <taxon>Araneoidea</taxon>
        <taxon>Nephilidae</taxon>
        <taxon>Trichonephila</taxon>
    </lineage>
</organism>
<evidence type="ECO:0000256" key="2">
    <source>
        <dbReference type="ARBA" id="ARBA00022741"/>
    </source>
</evidence>
<keyword evidence="1" id="KW-0963">Cytoplasm</keyword>
<keyword evidence="4" id="KW-0648">Protein biosynthesis</keyword>
<accession>A0A8X6VNT6</accession>
<comment type="caution">
    <text evidence="6">The sequence shown here is derived from an EMBL/GenBank/DDBJ whole genome shotgun (WGS) entry which is preliminary data.</text>
</comment>
<dbReference type="SUPFAM" id="SSF54980">
    <property type="entry name" value="EF-G C-terminal domain-like"/>
    <property type="match status" value="1"/>
</dbReference>
<dbReference type="GO" id="GO:0005829">
    <property type="term" value="C:cytosol"/>
    <property type="evidence" value="ECO:0007669"/>
    <property type="project" value="TreeGrafter"/>
</dbReference>
<sequence length="269" mass="29169">MHMGKKYLLTTAIPDYRPSVENVELSSPVQHNASPDKKSRTTVMVSFLDVTGKKPGPDLSPNQNVLRIASGTEATLIRKEDTTPLISCPDFGLCTTVKGGIGGQLSTGGSVQDVVVLGRPPPTFLTAVPVVWNAFQARKTTLLLIPNSAATLVTVRPFSSFPIIIPLGSHPVPVKKDSLQAKDDQRTVTVSPVVRVPVELQHPSDLPKLEDDLKCLEKPDPMIQCITEEFGEYIVADTEGLHLEICLKDVKEDNACIPLKNPSTLMCIN</sequence>
<evidence type="ECO:0000313" key="7">
    <source>
        <dbReference type="Proteomes" id="UP000887159"/>
    </source>
</evidence>
<name>A0A8X6VNT6_TRICX</name>
<keyword evidence="3 6" id="KW-0251">Elongation factor</keyword>
<keyword evidence="7" id="KW-1185">Reference proteome</keyword>
<dbReference type="InterPro" id="IPR035647">
    <property type="entry name" value="EFG_III/V"/>
</dbReference>
<reference evidence="6" key="1">
    <citation type="submission" date="2020-08" db="EMBL/GenBank/DDBJ databases">
        <title>Multicomponent nature underlies the extraordinary mechanical properties of spider dragline silk.</title>
        <authorList>
            <person name="Kono N."/>
            <person name="Nakamura H."/>
            <person name="Mori M."/>
            <person name="Yoshida Y."/>
            <person name="Ohtoshi R."/>
            <person name="Malay A.D."/>
            <person name="Moran D.A.P."/>
            <person name="Tomita M."/>
            <person name="Numata K."/>
            <person name="Arakawa K."/>
        </authorList>
    </citation>
    <scope>NUCLEOTIDE SEQUENCE</scope>
</reference>
<evidence type="ECO:0000256" key="3">
    <source>
        <dbReference type="ARBA" id="ARBA00022768"/>
    </source>
</evidence>
<dbReference type="GO" id="GO:0005525">
    <property type="term" value="F:GTP binding"/>
    <property type="evidence" value="ECO:0007669"/>
    <property type="project" value="UniProtKB-KW"/>
</dbReference>
<dbReference type="Gene3D" id="3.30.70.870">
    <property type="entry name" value="Elongation Factor G (Translational Gtpase), domain 3"/>
    <property type="match status" value="1"/>
</dbReference>
<dbReference type="PANTHER" id="PTHR42908:SF10">
    <property type="entry name" value="EUKARYOTIC TRANSLATION ELONGATION FACTOR 2"/>
    <property type="match status" value="1"/>
</dbReference>
<dbReference type="FunFam" id="3.30.70.870:FF:000002">
    <property type="entry name" value="Translation elongation factor 2"/>
    <property type="match status" value="1"/>
</dbReference>
<dbReference type="GO" id="GO:1990904">
    <property type="term" value="C:ribonucleoprotein complex"/>
    <property type="evidence" value="ECO:0007669"/>
    <property type="project" value="TreeGrafter"/>
</dbReference>
<dbReference type="PANTHER" id="PTHR42908">
    <property type="entry name" value="TRANSLATION ELONGATION FACTOR-RELATED"/>
    <property type="match status" value="1"/>
</dbReference>
<keyword evidence="5" id="KW-0342">GTP-binding</keyword>
<evidence type="ECO:0000313" key="6">
    <source>
        <dbReference type="EMBL" id="GFY13715.1"/>
    </source>
</evidence>